<dbReference type="GO" id="GO:0006508">
    <property type="term" value="P:proteolysis"/>
    <property type="evidence" value="ECO:0007669"/>
    <property type="project" value="UniProtKB-KW"/>
</dbReference>
<evidence type="ECO:0000256" key="14">
    <source>
        <dbReference type="HAMAP-Rule" id="MF_01458"/>
    </source>
</evidence>
<accession>A0A9X3MZ03</accession>
<dbReference type="InterPro" id="IPR041569">
    <property type="entry name" value="AAA_lid_3"/>
</dbReference>
<dbReference type="Pfam" id="PF01434">
    <property type="entry name" value="Peptidase_M41"/>
    <property type="match status" value="1"/>
</dbReference>
<feature type="transmembrane region" description="Helical" evidence="14">
    <location>
        <begin position="12"/>
        <end position="32"/>
    </location>
</feature>
<name>A0A9X3MZ03_9ACTN</name>
<keyword evidence="4 14" id="KW-0812">Transmembrane</keyword>
<evidence type="ECO:0000256" key="8">
    <source>
        <dbReference type="ARBA" id="ARBA00022833"/>
    </source>
</evidence>
<protein>
    <recommendedName>
        <fullName evidence="14">ATP-dependent zinc metalloprotease FtsH</fullName>
        <ecNumber evidence="14">3.4.24.-</ecNumber>
    </recommendedName>
</protein>
<comment type="subcellular location">
    <subcellularLocation>
        <location evidence="14">Cell membrane</location>
        <topology evidence="14">Multi-pass membrane protein</topology>
        <orientation evidence="14">Cytoplasmic side</orientation>
    </subcellularLocation>
    <subcellularLocation>
        <location evidence="1">Membrane</location>
    </subcellularLocation>
</comment>
<evidence type="ECO:0000256" key="12">
    <source>
        <dbReference type="ARBA" id="ARBA00023136"/>
    </source>
</evidence>
<dbReference type="PROSITE" id="PS00674">
    <property type="entry name" value="AAA"/>
    <property type="match status" value="1"/>
</dbReference>
<dbReference type="Pfam" id="PF00004">
    <property type="entry name" value="AAA"/>
    <property type="match status" value="1"/>
</dbReference>
<dbReference type="Gene3D" id="1.10.8.60">
    <property type="match status" value="1"/>
</dbReference>
<evidence type="ECO:0000259" key="16">
    <source>
        <dbReference type="SMART" id="SM00382"/>
    </source>
</evidence>
<dbReference type="GO" id="GO:0008270">
    <property type="term" value="F:zinc ion binding"/>
    <property type="evidence" value="ECO:0007669"/>
    <property type="project" value="UniProtKB-UniRule"/>
</dbReference>
<reference evidence="17" key="1">
    <citation type="submission" date="2022-10" db="EMBL/GenBank/DDBJ databases">
        <title>The WGS of Solirubrobacter ginsenosidimutans DSM 21036.</title>
        <authorList>
            <person name="Jiang Z."/>
        </authorList>
    </citation>
    <scope>NUCLEOTIDE SEQUENCE</scope>
    <source>
        <strain evidence="17">DSM 21036</strain>
    </source>
</reference>
<dbReference type="InterPro" id="IPR005936">
    <property type="entry name" value="FtsH"/>
</dbReference>
<dbReference type="SUPFAM" id="SSF140990">
    <property type="entry name" value="FtsH protease domain-like"/>
    <property type="match status" value="1"/>
</dbReference>
<proteinExistence type="inferred from homology"/>
<keyword evidence="10 14" id="KW-1133">Transmembrane helix</keyword>
<evidence type="ECO:0000256" key="6">
    <source>
        <dbReference type="ARBA" id="ARBA00022741"/>
    </source>
</evidence>
<dbReference type="InterPro" id="IPR027417">
    <property type="entry name" value="P-loop_NTPase"/>
</dbReference>
<feature type="transmembrane region" description="Helical" evidence="14">
    <location>
        <begin position="119"/>
        <end position="140"/>
    </location>
</feature>
<dbReference type="HAMAP" id="MF_01458">
    <property type="entry name" value="FtsH"/>
    <property type="match status" value="1"/>
</dbReference>
<keyword evidence="3 14" id="KW-0645">Protease</keyword>
<feature type="binding site" evidence="14">
    <location>
        <position position="506"/>
    </location>
    <ligand>
        <name>Zn(2+)</name>
        <dbReference type="ChEBI" id="CHEBI:29105"/>
        <note>catalytic</note>
    </ligand>
</feature>
<dbReference type="PANTHER" id="PTHR23076">
    <property type="entry name" value="METALLOPROTEASE M41 FTSH"/>
    <property type="match status" value="1"/>
</dbReference>
<dbReference type="CDD" id="cd19501">
    <property type="entry name" value="RecA-like_FtsH"/>
    <property type="match status" value="1"/>
</dbReference>
<comment type="subunit">
    <text evidence="14">Homohexamer.</text>
</comment>
<evidence type="ECO:0000256" key="13">
    <source>
        <dbReference type="ARBA" id="ARBA00061570"/>
    </source>
</evidence>
<feature type="binding site" evidence="14">
    <location>
        <position position="434"/>
    </location>
    <ligand>
        <name>Zn(2+)</name>
        <dbReference type="ChEBI" id="CHEBI:29105"/>
        <note>catalytic</note>
    </ligand>
</feature>
<keyword evidence="9 14" id="KW-0067">ATP-binding</keyword>
<evidence type="ECO:0000256" key="4">
    <source>
        <dbReference type="ARBA" id="ARBA00022692"/>
    </source>
</evidence>
<dbReference type="GO" id="GO:0030163">
    <property type="term" value="P:protein catabolic process"/>
    <property type="evidence" value="ECO:0007669"/>
    <property type="project" value="UniProtKB-UniRule"/>
</dbReference>
<dbReference type="GO" id="GO:0016887">
    <property type="term" value="F:ATP hydrolysis activity"/>
    <property type="evidence" value="ECO:0007669"/>
    <property type="project" value="UniProtKB-UniRule"/>
</dbReference>
<keyword evidence="6 14" id="KW-0547">Nucleotide-binding</keyword>
<keyword evidence="18" id="KW-1185">Reference proteome</keyword>
<dbReference type="GO" id="GO:0004222">
    <property type="term" value="F:metalloendopeptidase activity"/>
    <property type="evidence" value="ECO:0007669"/>
    <property type="project" value="InterPro"/>
</dbReference>
<sequence>MWGSLAQNALLLGLAIAATTLLALFFIGLTLLQPKSPGHEIPLSEARTLIDAKKDNPVSQATLRDQDARLELDTYSGEQLWSSYPHSDSYTSALLDALGAHKINTTVDSQAGKPTLRAVVQFLLPILILATLFALFTVLARDKGGAFASFSKWSGKGQKAGSGRFTFADVAGAPEALVELREFTDYLENPSKYSELGARAPKGVLLVGPPGTGKTLLARAVAGEAQANFFSISGSEFVESLVGVGAARVRDLFRQARLAAPAIIFIDEIDAVGRQRGAGMGQGHDEREQTLNQMLVEMDGFGAEAGLVVMAATNRPDILDNALLRPGRFDRQVVVDLPDVHGRTEILQLHARTSPVSPQADLGRIAAQTPGMSGADLANVVNEASLLAVRAGKPMVEQEELEEAIDRTLMGPARKSHLLTQDELWRIAVHESGHAIVAEAIDYPVALQKLSVVSRGRGRGGATIYASTDQLMQTQLDLQKSLITSMGGAAAEAYVFGMLSTGVEDDLNQATKMAHSMVAVYGMSPAIGPVSVGETPGEVFIGRDLANMGNVAAETLALVDTETRRMVLDAEETARQILSINTDVLEDLANSLLKAETLSGPSLDVYMEAVAGWPEPLIKDTSHRSPIHLRRES</sequence>
<comment type="function">
    <text evidence="14">Acts as a processive, ATP-dependent zinc metallopeptidase for both cytoplasmic and membrane proteins. Plays a role in the quality control of integral membrane proteins.</text>
</comment>
<dbReference type="Gene3D" id="1.20.58.760">
    <property type="entry name" value="Peptidase M41"/>
    <property type="match status" value="1"/>
</dbReference>
<feature type="domain" description="AAA+ ATPase" evidence="16">
    <location>
        <begin position="200"/>
        <end position="339"/>
    </location>
</feature>
<evidence type="ECO:0000256" key="5">
    <source>
        <dbReference type="ARBA" id="ARBA00022723"/>
    </source>
</evidence>
<evidence type="ECO:0000256" key="15">
    <source>
        <dbReference type="RuleBase" id="RU003651"/>
    </source>
</evidence>
<dbReference type="NCBIfam" id="TIGR01241">
    <property type="entry name" value="FtsH_fam"/>
    <property type="match status" value="1"/>
</dbReference>
<dbReference type="SMART" id="SM00382">
    <property type="entry name" value="AAA"/>
    <property type="match status" value="1"/>
</dbReference>
<keyword evidence="11 14" id="KW-0482">Metalloprotease</keyword>
<keyword evidence="14" id="KW-1003">Cell membrane</keyword>
<dbReference type="AlphaFoldDB" id="A0A9X3MZ03"/>
<evidence type="ECO:0000256" key="11">
    <source>
        <dbReference type="ARBA" id="ARBA00023049"/>
    </source>
</evidence>
<dbReference type="InterPro" id="IPR037219">
    <property type="entry name" value="Peptidase_M41-like"/>
</dbReference>
<evidence type="ECO:0000256" key="10">
    <source>
        <dbReference type="ARBA" id="ARBA00022989"/>
    </source>
</evidence>
<comment type="similarity">
    <text evidence="15">Belongs to the AAA ATPase family.</text>
</comment>
<evidence type="ECO:0000313" key="17">
    <source>
        <dbReference type="EMBL" id="MDA0163880.1"/>
    </source>
</evidence>
<organism evidence="17 18">
    <name type="scientific">Solirubrobacter ginsenosidimutans</name>
    <dbReference type="NCBI Taxonomy" id="490573"/>
    <lineage>
        <taxon>Bacteria</taxon>
        <taxon>Bacillati</taxon>
        <taxon>Actinomycetota</taxon>
        <taxon>Thermoleophilia</taxon>
        <taxon>Solirubrobacterales</taxon>
        <taxon>Solirubrobacteraceae</taxon>
        <taxon>Solirubrobacter</taxon>
    </lineage>
</organism>
<dbReference type="GO" id="GO:0004176">
    <property type="term" value="F:ATP-dependent peptidase activity"/>
    <property type="evidence" value="ECO:0007669"/>
    <property type="project" value="InterPro"/>
</dbReference>
<evidence type="ECO:0000256" key="1">
    <source>
        <dbReference type="ARBA" id="ARBA00004370"/>
    </source>
</evidence>
<dbReference type="PANTHER" id="PTHR23076:SF97">
    <property type="entry name" value="ATP-DEPENDENT ZINC METALLOPROTEASE YME1L1"/>
    <property type="match status" value="1"/>
</dbReference>
<feature type="binding site" evidence="14">
    <location>
        <begin position="208"/>
        <end position="215"/>
    </location>
    <ligand>
        <name>ATP</name>
        <dbReference type="ChEBI" id="CHEBI:30616"/>
    </ligand>
</feature>
<dbReference type="InterPro" id="IPR003960">
    <property type="entry name" value="ATPase_AAA_CS"/>
</dbReference>
<dbReference type="GO" id="GO:0005524">
    <property type="term" value="F:ATP binding"/>
    <property type="evidence" value="ECO:0007669"/>
    <property type="project" value="UniProtKB-UniRule"/>
</dbReference>
<keyword evidence="8 14" id="KW-0862">Zinc</keyword>
<feature type="active site" evidence="14">
    <location>
        <position position="431"/>
    </location>
</feature>
<dbReference type="FunFam" id="3.40.50.300:FF:000001">
    <property type="entry name" value="ATP-dependent zinc metalloprotease FtsH"/>
    <property type="match status" value="1"/>
</dbReference>
<dbReference type="SUPFAM" id="SSF52540">
    <property type="entry name" value="P-loop containing nucleoside triphosphate hydrolases"/>
    <property type="match status" value="1"/>
</dbReference>
<keyword evidence="5 14" id="KW-0479">Metal-binding</keyword>
<keyword evidence="7 14" id="KW-0378">Hydrolase</keyword>
<evidence type="ECO:0000256" key="2">
    <source>
        <dbReference type="ARBA" id="ARBA00010044"/>
    </source>
</evidence>
<evidence type="ECO:0000256" key="9">
    <source>
        <dbReference type="ARBA" id="ARBA00022840"/>
    </source>
</evidence>
<dbReference type="GO" id="GO:0005886">
    <property type="term" value="C:plasma membrane"/>
    <property type="evidence" value="ECO:0007669"/>
    <property type="project" value="UniProtKB-SubCell"/>
</dbReference>
<evidence type="ECO:0000256" key="7">
    <source>
        <dbReference type="ARBA" id="ARBA00022801"/>
    </source>
</evidence>
<dbReference type="RefSeq" id="WP_270043127.1">
    <property type="nucleotide sequence ID" value="NZ_JAPDOD010000028.1"/>
</dbReference>
<dbReference type="EC" id="3.4.24.-" evidence="14"/>
<dbReference type="Pfam" id="PF17862">
    <property type="entry name" value="AAA_lid_3"/>
    <property type="match status" value="1"/>
</dbReference>
<gene>
    <name evidence="14 17" type="primary">ftsH</name>
    <name evidence="17" type="ORF">OM076_26655</name>
</gene>
<feature type="binding site" evidence="14">
    <location>
        <position position="430"/>
    </location>
    <ligand>
        <name>Zn(2+)</name>
        <dbReference type="ChEBI" id="CHEBI:29105"/>
        <note>catalytic</note>
    </ligand>
</feature>
<comment type="similarity">
    <text evidence="13 14">In the central section; belongs to the AAA ATPase family.</text>
</comment>
<dbReference type="Proteomes" id="UP001149140">
    <property type="component" value="Unassembled WGS sequence"/>
</dbReference>
<evidence type="ECO:0000256" key="3">
    <source>
        <dbReference type="ARBA" id="ARBA00022670"/>
    </source>
</evidence>
<dbReference type="InterPro" id="IPR003959">
    <property type="entry name" value="ATPase_AAA_core"/>
</dbReference>
<evidence type="ECO:0000313" key="18">
    <source>
        <dbReference type="Proteomes" id="UP001149140"/>
    </source>
</evidence>
<dbReference type="InterPro" id="IPR003593">
    <property type="entry name" value="AAA+_ATPase"/>
</dbReference>
<dbReference type="EMBL" id="JAPDOD010000028">
    <property type="protein sequence ID" value="MDA0163880.1"/>
    <property type="molecule type" value="Genomic_DNA"/>
</dbReference>
<dbReference type="Gene3D" id="3.40.50.300">
    <property type="entry name" value="P-loop containing nucleotide triphosphate hydrolases"/>
    <property type="match status" value="1"/>
</dbReference>
<comment type="similarity">
    <text evidence="2 14">In the C-terminal section; belongs to the peptidase M41 family.</text>
</comment>
<comment type="caution">
    <text evidence="17">The sequence shown here is derived from an EMBL/GenBank/DDBJ whole genome shotgun (WGS) entry which is preliminary data.</text>
</comment>
<comment type="cofactor">
    <cofactor evidence="14">
        <name>Zn(2+)</name>
        <dbReference type="ChEBI" id="CHEBI:29105"/>
    </cofactor>
    <text evidence="14">Binds 1 zinc ion per subunit.</text>
</comment>
<keyword evidence="12 14" id="KW-0472">Membrane</keyword>
<dbReference type="FunFam" id="1.10.8.60:FF:000001">
    <property type="entry name" value="ATP-dependent zinc metalloprotease FtsH"/>
    <property type="match status" value="1"/>
</dbReference>
<dbReference type="InterPro" id="IPR000642">
    <property type="entry name" value="Peptidase_M41"/>
</dbReference>